<dbReference type="Gene3D" id="3.30.9.10">
    <property type="entry name" value="D-Amino Acid Oxidase, subunit A, domain 2"/>
    <property type="match status" value="1"/>
</dbReference>
<organism evidence="3 4">
    <name type="scientific">Boletus edulis BED1</name>
    <dbReference type="NCBI Taxonomy" id="1328754"/>
    <lineage>
        <taxon>Eukaryota</taxon>
        <taxon>Fungi</taxon>
        <taxon>Dikarya</taxon>
        <taxon>Basidiomycota</taxon>
        <taxon>Agaricomycotina</taxon>
        <taxon>Agaricomycetes</taxon>
        <taxon>Agaricomycetidae</taxon>
        <taxon>Boletales</taxon>
        <taxon>Boletineae</taxon>
        <taxon>Boletaceae</taxon>
        <taxon>Boletoideae</taxon>
        <taxon>Boletus</taxon>
    </lineage>
</organism>
<dbReference type="GO" id="GO:0005737">
    <property type="term" value="C:cytoplasm"/>
    <property type="evidence" value="ECO:0007669"/>
    <property type="project" value="TreeGrafter"/>
</dbReference>
<feature type="compositionally biased region" description="Polar residues" evidence="1">
    <location>
        <begin position="18"/>
        <end position="33"/>
    </location>
</feature>
<protein>
    <submittedName>
        <fullName evidence="3">FAD dependent oxidoreductase</fullName>
    </submittedName>
</protein>
<name>A0AAD4C525_BOLED</name>
<proteinExistence type="predicted"/>
<reference evidence="3" key="1">
    <citation type="submission" date="2019-10" db="EMBL/GenBank/DDBJ databases">
        <authorList>
            <consortium name="DOE Joint Genome Institute"/>
            <person name="Kuo A."/>
            <person name="Miyauchi S."/>
            <person name="Kiss E."/>
            <person name="Drula E."/>
            <person name="Kohler A."/>
            <person name="Sanchez-Garcia M."/>
            <person name="Andreopoulos B."/>
            <person name="Barry K.W."/>
            <person name="Bonito G."/>
            <person name="Buee M."/>
            <person name="Carver A."/>
            <person name="Chen C."/>
            <person name="Cichocki N."/>
            <person name="Clum A."/>
            <person name="Culley D."/>
            <person name="Crous P.W."/>
            <person name="Fauchery L."/>
            <person name="Girlanda M."/>
            <person name="Hayes R."/>
            <person name="Keri Z."/>
            <person name="LaButti K."/>
            <person name="Lipzen A."/>
            <person name="Lombard V."/>
            <person name="Magnuson J."/>
            <person name="Maillard F."/>
            <person name="Morin E."/>
            <person name="Murat C."/>
            <person name="Nolan M."/>
            <person name="Ohm R."/>
            <person name="Pangilinan J."/>
            <person name="Pereira M."/>
            <person name="Perotto S."/>
            <person name="Peter M."/>
            <person name="Riley R."/>
            <person name="Sitrit Y."/>
            <person name="Stielow B."/>
            <person name="Szollosi G."/>
            <person name="Zifcakova L."/>
            <person name="Stursova M."/>
            <person name="Spatafora J.W."/>
            <person name="Tedersoo L."/>
            <person name="Vaario L.-M."/>
            <person name="Yamada A."/>
            <person name="Yan M."/>
            <person name="Wang P."/>
            <person name="Xu J."/>
            <person name="Bruns T."/>
            <person name="Baldrian P."/>
            <person name="Vilgalys R."/>
            <person name="Henrissat B."/>
            <person name="Grigoriev I.V."/>
            <person name="Hibbett D."/>
            <person name="Nagy L.G."/>
            <person name="Martin F.M."/>
        </authorList>
    </citation>
    <scope>NUCLEOTIDE SEQUENCE</scope>
    <source>
        <strain evidence="3">BED1</strain>
    </source>
</reference>
<dbReference type="Pfam" id="PF01266">
    <property type="entry name" value="DAO"/>
    <property type="match status" value="1"/>
</dbReference>
<reference evidence="3" key="2">
    <citation type="journal article" date="2020" name="Nat. Commun.">
        <title>Large-scale genome sequencing of mycorrhizal fungi provides insights into the early evolution of symbiotic traits.</title>
        <authorList>
            <person name="Miyauchi S."/>
            <person name="Kiss E."/>
            <person name="Kuo A."/>
            <person name="Drula E."/>
            <person name="Kohler A."/>
            <person name="Sanchez-Garcia M."/>
            <person name="Morin E."/>
            <person name="Andreopoulos B."/>
            <person name="Barry K.W."/>
            <person name="Bonito G."/>
            <person name="Buee M."/>
            <person name="Carver A."/>
            <person name="Chen C."/>
            <person name="Cichocki N."/>
            <person name="Clum A."/>
            <person name="Culley D."/>
            <person name="Crous P.W."/>
            <person name="Fauchery L."/>
            <person name="Girlanda M."/>
            <person name="Hayes R.D."/>
            <person name="Keri Z."/>
            <person name="LaButti K."/>
            <person name="Lipzen A."/>
            <person name="Lombard V."/>
            <person name="Magnuson J."/>
            <person name="Maillard F."/>
            <person name="Murat C."/>
            <person name="Nolan M."/>
            <person name="Ohm R.A."/>
            <person name="Pangilinan J."/>
            <person name="Pereira M.F."/>
            <person name="Perotto S."/>
            <person name="Peter M."/>
            <person name="Pfister S."/>
            <person name="Riley R."/>
            <person name="Sitrit Y."/>
            <person name="Stielow J.B."/>
            <person name="Szollosi G."/>
            <person name="Zifcakova L."/>
            <person name="Stursova M."/>
            <person name="Spatafora J.W."/>
            <person name="Tedersoo L."/>
            <person name="Vaario L.M."/>
            <person name="Yamada A."/>
            <person name="Yan M."/>
            <person name="Wang P."/>
            <person name="Xu J."/>
            <person name="Bruns T."/>
            <person name="Baldrian P."/>
            <person name="Vilgalys R."/>
            <person name="Dunand C."/>
            <person name="Henrissat B."/>
            <person name="Grigoriev I.V."/>
            <person name="Hibbett D."/>
            <person name="Nagy L.G."/>
            <person name="Martin F.M."/>
        </authorList>
    </citation>
    <scope>NUCLEOTIDE SEQUENCE</scope>
    <source>
        <strain evidence="3">BED1</strain>
    </source>
</reference>
<dbReference type="PANTHER" id="PTHR13847:SF260">
    <property type="entry name" value="FAD DEPENDENT OXIDOREDUCTASE DOMAIN-CONTAINING PROTEIN"/>
    <property type="match status" value="1"/>
</dbReference>
<feature type="region of interest" description="Disordered" evidence="1">
    <location>
        <begin position="1"/>
        <end position="42"/>
    </location>
</feature>
<evidence type="ECO:0000256" key="1">
    <source>
        <dbReference type="SAM" id="MobiDB-lite"/>
    </source>
</evidence>
<gene>
    <name evidence="3" type="ORF">L210DRAFT_3640370</name>
</gene>
<feature type="domain" description="FAD dependent oxidoreductase" evidence="2">
    <location>
        <begin position="51"/>
        <end position="460"/>
    </location>
</feature>
<dbReference type="InterPro" id="IPR036188">
    <property type="entry name" value="FAD/NAD-bd_sf"/>
</dbReference>
<sequence length="494" mass="53568">MATLFSIDHSDPKPAGLPSQNPTRSFWANSSPDANPLSREGSTGPLITDADVCIIGSGITGVGVAYHLSEAIETNVLQSPLKVVILEARDFCAGATGRNGGHLTPAAFSEFHDRASKYGPEEAKRSYALEAHTASSLVHIIQDHGWVNDVDLVHGGHIKLLCSDQQVESAQRDREAAVDAGWSLEGTLALSKEEVEATFGAHYPAVKIPGYNLWPLKLVTKLYQLAQSRTGRGFDLVLHTHTPVTAIQHANVSSSASGSEPSANATRAYRLLTPRGAIACSRVVHATNAYASHLLPFLAGPQGIVPVRGQVIATRASVGTDQIKINSWVANEVAFRSFYLVLVFPRTVHRVGNTGSRVRSSHAVYVDDDTTCHPKVGETLRAFLPTTFEEKFERGREPEMEWTGIMGYTAIKDPFVGPIDKFPAIQGTDITRYTGQFIAAGHSGHGMPRAFGCAEVVVQMIVAELTGTVWIQPEWLPTRYLTGKERDSELMIRN</sequence>
<evidence type="ECO:0000313" key="3">
    <source>
        <dbReference type="EMBL" id="KAF8448719.1"/>
    </source>
</evidence>
<comment type="caution">
    <text evidence="3">The sequence shown here is derived from an EMBL/GenBank/DDBJ whole genome shotgun (WGS) entry which is preliminary data.</text>
</comment>
<dbReference type="PANTHER" id="PTHR13847">
    <property type="entry name" value="SARCOSINE DEHYDROGENASE-RELATED"/>
    <property type="match status" value="1"/>
</dbReference>
<dbReference type="Gene3D" id="3.50.50.60">
    <property type="entry name" value="FAD/NAD(P)-binding domain"/>
    <property type="match status" value="1"/>
</dbReference>
<dbReference type="AlphaFoldDB" id="A0AAD4C525"/>
<evidence type="ECO:0000313" key="4">
    <source>
        <dbReference type="Proteomes" id="UP001194468"/>
    </source>
</evidence>
<dbReference type="Proteomes" id="UP001194468">
    <property type="component" value="Unassembled WGS sequence"/>
</dbReference>
<dbReference type="SUPFAM" id="SSF51971">
    <property type="entry name" value="Nucleotide-binding domain"/>
    <property type="match status" value="1"/>
</dbReference>
<keyword evidence="4" id="KW-1185">Reference proteome</keyword>
<accession>A0AAD4C525</accession>
<dbReference type="EMBL" id="WHUW01000003">
    <property type="protein sequence ID" value="KAF8448719.1"/>
    <property type="molecule type" value="Genomic_DNA"/>
</dbReference>
<dbReference type="InterPro" id="IPR006076">
    <property type="entry name" value="FAD-dep_OxRdtase"/>
</dbReference>
<evidence type="ECO:0000259" key="2">
    <source>
        <dbReference type="Pfam" id="PF01266"/>
    </source>
</evidence>